<name>A0ACB7Y924_9ERIC</name>
<protein>
    <submittedName>
        <fullName evidence="1">Uncharacterized protein</fullName>
    </submittedName>
</protein>
<dbReference type="EMBL" id="CM037157">
    <property type="protein sequence ID" value="KAH7850068.1"/>
    <property type="molecule type" value="Genomic_DNA"/>
</dbReference>
<comment type="caution">
    <text evidence="1">The sequence shown here is derived from an EMBL/GenBank/DDBJ whole genome shotgun (WGS) entry which is preliminary data.</text>
</comment>
<organism evidence="1 2">
    <name type="scientific">Vaccinium darrowii</name>
    <dbReference type="NCBI Taxonomy" id="229202"/>
    <lineage>
        <taxon>Eukaryota</taxon>
        <taxon>Viridiplantae</taxon>
        <taxon>Streptophyta</taxon>
        <taxon>Embryophyta</taxon>
        <taxon>Tracheophyta</taxon>
        <taxon>Spermatophyta</taxon>
        <taxon>Magnoliopsida</taxon>
        <taxon>eudicotyledons</taxon>
        <taxon>Gunneridae</taxon>
        <taxon>Pentapetalae</taxon>
        <taxon>asterids</taxon>
        <taxon>Ericales</taxon>
        <taxon>Ericaceae</taxon>
        <taxon>Vaccinioideae</taxon>
        <taxon>Vaccinieae</taxon>
        <taxon>Vaccinium</taxon>
    </lineage>
</organism>
<keyword evidence="2" id="KW-1185">Reference proteome</keyword>
<evidence type="ECO:0000313" key="1">
    <source>
        <dbReference type="EMBL" id="KAH7850068.1"/>
    </source>
</evidence>
<sequence length="459" mass="51037">MTTTPVIVSGEHDDVPIYFRVDRMDEEGVTELYWCVIKTKTDCCEGRKCACKKVSHPVFKQEPPHRVYSGCVAVGGTLYVLGGREPPSSSIRRRVANNKKVFHPLSPPHCDVFYMDTTTTTTPVCCSEEEVGVVSVVGWKKLDHSMNLPRSSPYAFTVDGKIYVMGGCHPSPKPEVLDTRRMDEGWRELQDSTDVPGRIDGHAVIDGGKRIVVQSGIAPHLYCYDVEADSWKMYREDVLGYRIRKPGFLVLDWKSAFLDGILYYLDENRPGVVFGLDVSDETTAAAEPKRVRLPSGKFKCEDWGWPWIPPSFPDDSDLVSPEAHLVSLGSGKLVVLWSTRVRQEVSFEVHVYCSTIKISKEEKKQEEGGGDFDLVALPLSLSHVLVHADSLIDCLAVFPSQTMGPQEDVNKDDNAISAPEDVCQDDSTVSANHKNSTCGNKKKNGSEMNMKEKGENEGE</sequence>
<gene>
    <name evidence="1" type="ORF">Vadar_027341</name>
</gene>
<dbReference type="Proteomes" id="UP000828048">
    <property type="component" value="Chromosome 7"/>
</dbReference>
<evidence type="ECO:0000313" key="2">
    <source>
        <dbReference type="Proteomes" id="UP000828048"/>
    </source>
</evidence>
<accession>A0ACB7Y924</accession>
<reference evidence="1 2" key="1">
    <citation type="journal article" date="2021" name="Hortic Res">
        <title>High-quality reference genome and annotation aids understanding of berry development for evergreen blueberry (Vaccinium darrowii).</title>
        <authorList>
            <person name="Yu J."/>
            <person name="Hulse-Kemp A.M."/>
            <person name="Babiker E."/>
            <person name="Staton M."/>
        </authorList>
    </citation>
    <scope>NUCLEOTIDE SEQUENCE [LARGE SCALE GENOMIC DNA]</scope>
    <source>
        <strain evidence="2">cv. NJ 8807/NJ 8810</strain>
        <tissue evidence="1">Young leaf</tissue>
    </source>
</reference>
<proteinExistence type="predicted"/>